<sequence>MPMSYVVRKWAAGRVWQMLSYKAQKLAMKTTLQNEAYTSQECPVCLHRQKVKGKNYHCTNCGFKYHRDGVGSINIRRKYLNLGSVVGVMAPPFGVPFKPHIQRSPVPGVSVGQ</sequence>
<organism evidence="3 4">
    <name type="scientific">Thermosynechococcus vestitus (strain NIES-2133 / IAM M-273 / BP-1)</name>
    <dbReference type="NCBI Taxonomy" id="197221"/>
    <lineage>
        <taxon>Bacteria</taxon>
        <taxon>Bacillati</taxon>
        <taxon>Cyanobacteriota</taxon>
        <taxon>Cyanophyceae</taxon>
        <taxon>Acaryochloridales</taxon>
        <taxon>Thermosynechococcaceae</taxon>
        <taxon>Thermosynechococcus</taxon>
    </lineage>
</organism>
<evidence type="ECO:0000313" key="4">
    <source>
        <dbReference type="Proteomes" id="UP000000440"/>
    </source>
</evidence>
<dbReference type="STRING" id="197221.gene:10749037"/>
<accession>Q8DGA6</accession>
<protein>
    <submittedName>
        <fullName evidence="3">Tll2417 protein</fullName>
    </submittedName>
</protein>
<evidence type="ECO:0000313" key="3">
    <source>
        <dbReference type="EMBL" id="BAC09969.1"/>
    </source>
</evidence>
<dbReference type="InterPro" id="IPR010095">
    <property type="entry name" value="Cas12f1-like_TNB"/>
</dbReference>
<dbReference type="EnsemblBacteria" id="BAC09969">
    <property type="protein sequence ID" value="BAC09969"/>
    <property type="gene ID" value="BAC09969"/>
</dbReference>
<dbReference type="KEGG" id="tel:tll2417"/>
<dbReference type="RefSeq" id="WP_011058249.1">
    <property type="nucleotide sequence ID" value="NC_004113.1"/>
</dbReference>
<gene>
    <name evidence="3" type="ordered locus">tll2417</name>
</gene>
<proteinExistence type="predicted"/>
<evidence type="ECO:0000256" key="1">
    <source>
        <dbReference type="ARBA" id="ARBA00023125"/>
    </source>
</evidence>
<name>Q8DGA6_THEVB</name>
<dbReference type="EMBL" id="BA000039">
    <property type="protein sequence ID" value="BAC09969.1"/>
    <property type="molecule type" value="Genomic_DNA"/>
</dbReference>
<keyword evidence="1" id="KW-0238">DNA-binding</keyword>
<dbReference type="Proteomes" id="UP000000440">
    <property type="component" value="Chromosome"/>
</dbReference>
<dbReference type="GO" id="GO:0003677">
    <property type="term" value="F:DNA binding"/>
    <property type="evidence" value="ECO:0007669"/>
    <property type="project" value="UniProtKB-KW"/>
</dbReference>
<evidence type="ECO:0000259" key="2">
    <source>
        <dbReference type="Pfam" id="PF07282"/>
    </source>
</evidence>
<reference evidence="3 4" key="1">
    <citation type="journal article" date="2002" name="DNA Res.">
        <title>Complete genome structure of the thermophilic cyanobacterium Thermosynechococcus elongatus BP-1.</title>
        <authorList>
            <person name="Nakamura Y."/>
            <person name="Kaneko T."/>
            <person name="Sato S."/>
            <person name="Ikeuchi M."/>
            <person name="Katoh H."/>
            <person name="Sasamoto S."/>
            <person name="Watanabe A."/>
            <person name="Iriguchi M."/>
            <person name="Kawashima K."/>
            <person name="Kimura T."/>
            <person name="Kishida Y."/>
            <person name="Kiyokawa C."/>
            <person name="Kohara M."/>
            <person name="Matsumoto M."/>
            <person name="Matsuno A."/>
            <person name="Nakazaki N."/>
            <person name="Shimpo S."/>
            <person name="Sugimoto M."/>
            <person name="Takeuchi C."/>
            <person name="Yamada M."/>
            <person name="Tabata S."/>
        </authorList>
    </citation>
    <scope>NUCLEOTIDE SEQUENCE [LARGE SCALE GENOMIC DNA]</scope>
    <source>
        <strain evidence="4">IAM M-273 / NIES-2133 / BP-1</strain>
    </source>
</reference>
<dbReference type="Pfam" id="PF07282">
    <property type="entry name" value="Cas12f1-like_TNB"/>
    <property type="match status" value="1"/>
</dbReference>
<dbReference type="eggNOG" id="COG0675">
    <property type="taxonomic scope" value="Bacteria"/>
</dbReference>
<keyword evidence="4" id="KW-1185">Reference proteome</keyword>
<feature type="domain" description="Cas12f1-like TNB" evidence="2">
    <location>
        <begin position="14"/>
        <end position="75"/>
    </location>
</feature>
<dbReference type="AlphaFoldDB" id="Q8DGA6"/>